<name>A0AAN6U8J9_9PEZI</name>
<evidence type="ECO:0000313" key="3">
    <source>
        <dbReference type="Proteomes" id="UP001302602"/>
    </source>
</evidence>
<organism evidence="2 3">
    <name type="scientific">Parathielavia appendiculata</name>
    <dbReference type="NCBI Taxonomy" id="2587402"/>
    <lineage>
        <taxon>Eukaryota</taxon>
        <taxon>Fungi</taxon>
        <taxon>Dikarya</taxon>
        <taxon>Ascomycota</taxon>
        <taxon>Pezizomycotina</taxon>
        <taxon>Sordariomycetes</taxon>
        <taxon>Sordariomycetidae</taxon>
        <taxon>Sordariales</taxon>
        <taxon>Chaetomiaceae</taxon>
        <taxon>Parathielavia</taxon>
    </lineage>
</organism>
<keyword evidence="1" id="KW-0472">Membrane</keyword>
<dbReference type="RefSeq" id="XP_062652204.1">
    <property type="nucleotide sequence ID" value="XM_062791675.1"/>
</dbReference>
<dbReference type="Proteomes" id="UP001302602">
    <property type="component" value="Unassembled WGS sequence"/>
</dbReference>
<feature type="transmembrane region" description="Helical" evidence="1">
    <location>
        <begin position="122"/>
        <end position="140"/>
    </location>
</feature>
<dbReference type="EMBL" id="MU853223">
    <property type="protein sequence ID" value="KAK4128433.1"/>
    <property type="molecule type" value="Genomic_DNA"/>
</dbReference>
<proteinExistence type="predicted"/>
<gene>
    <name evidence="2" type="ORF">N657DRAFT_638901</name>
</gene>
<keyword evidence="1" id="KW-0812">Transmembrane</keyword>
<reference evidence="2" key="1">
    <citation type="journal article" date="2023" name="Mol. Phylogenet. Evol.">
        <title>Genome-scale phylogeny and comparative genomics of the fungal order Sordariales.</title>
        <authorList>
            <person name="Hensen N."/>
            <person name="Bonometti L."/>
            <person name="Westerberg I."/>
            <person name="Brannstrom I.O."/>
            <person name="Guillou S."/>
            <person name="Cros-Aarteil S."/>
            <person name="Calhoun S."/>
            <person name="Haridas S."/>
            <person name="Kuo A."/>
            <person name="Mondo S."/>
            <person name="Pangilinan J."/>
            <person name="Riley R."/>
            <person name="LaButti K."/>
            <person name="Andreopoulos B."/>
            <person name="Lipzen A."/>
            <person name="Chen C."/>
            <person name="Yan M."/>
            <person name="Daum C."/>
            <person name="Ng V."/>
            <person name="Clum A."/>
            <person name="Steindorff A."/>
            <person name="Ohm R.A."/>
            <person name="Martin F."/>
            <person name="Silar P."/>
            <person name="Natvig D.O."/>
            <person name="Lalanne C."/>
            <person name="Gautier V."/>
            <person name="Ament-Velasquez S.L."/>
            <person name="Kruys A."/>
            <person name="Hutchinson M.I."/>
            <person name="Powell A.J."/>
            <person name="Barry K."/>
            <person name="Miller A.N."/>
            <person name="Grigoriev I.V."/>
            <person name="Debuchy R."/>
            <person name="Gladieux P."/>
            <person name="Hiltunen Thoren M."/>
            <person name="Johannesson H."/>
        </authorList>
    </citation>
    <scope>NUCLEOTIDE SEQUENCE</scope>
    <source>
        <strain evidence="2">CBS 731.68</strain>
    </source>
</reference>
<accession>A0AAN6U8J9</accession>
<sequence>MSRRIAWLLPRNGIFRPDPLGFSILVVWSVVQVLKHSQSEAQRPHTLPPIQPIQRITYQPLHLIIQQTTLPFLHLTCGQHLPPRRHALPIPHQHTRNPVLSVLRLRPTLHHLKRPIKKLSKLIRRLLLLPLALLLALALLSSRRSRRRKKSSCKTIPSLPRRQPDKAPAQAGAHALLCLTQRGQVGLQLLLGAHRDFGRIGGRG</sequence>
<protein>
    <submittedName>
        <fullName evidence="2">Uncharacterized protein</fullName>
    </submittedName>
</protein>
<reference evidence="2" key="2">
    <citation type="submission" date="2023-05" db="EMBL/GenBank/DDBJ databases">
        <authorList>
            <consortium name="Lawrence Berkeley National Laboratory"/>
            <person name="Steindorff A."/>
            <person name="Hensen N."/>
            <person name="Bonometti L."/>
            <person name="Westerberg I."/>
            <person name="Brannstrom I.O."/>
            <person name="Guillou S."/>
            <person name="Cros-Aarteil S."/>
            <person name="Calhoun S."/>
            <person name="Haridas S."/>
            <person name="Kuo A."/>
            <person name="Mondo S."/>
            <person name="Pangilinan J."/>
            <person name="Riley R."/>
            <person name="Labutti K."/>
            <person name="Andreopoulos B."/>
            <person name="Lipzen A."/>
            <person name="Chen C."/>
            <person name="Yanf M."/>
            <person name="Daum C."/>
            <person name="Ng V."/>
            <person name="Clum A."/>
            <person name="Ohm R."/>
            <person name="Martin F."/>
            <person name="Silar P."/>
            <person name="Natvig D."/>
            <person name="Lalanne C."/>
            <person name="Gautier V."/>
            <person name="Ament-Velasquez S.L."/>
            <person name="Kruys A."/>
            <person name="Hutchinson M.I."/>
            <person name="Powell A.J."/>
            <person name="Barry K."/>
            <person name="Miller A.N."/>
            <person name="Grigoriev I.V."/>
            <person name="Debuchy R."/>
            <person name="Gladieux P."/>
            <person name="Thoren M.H."/>
            <person name="Johannesson H."/>
        </authorList>
    </citation>
    <scope>NUCLEOTIDE SEQUENCE</scope>
    <source>
        <strain evidence="2">CBS 731.68</strain>
    </source>
</reference>
<evidence type="ECO:0000256" key="1">
    <source>
        <dbReference type="SAM" id="Phobius"/>
    </source>
</evidence>
<keyword evidence="1" id="KW-1133">Transmembrane helix</keyword>
<keyword evidence="3" id="KW-1185">Reference proteome</keyword>
<dbReference type="AlphaFoldDB" id="A0AAN6U8J9"/>
<comment type="caution">
    <text evidence="2">The sequence shown here is derived from an EMBL/GenBank/DDBJ whole genome shotgun (WGS) entry which is preliminary data.</text>
</comment>
<dbReference type="GeneID" id="87828444"/>
<evidence type="ECO:0000313" key="2">
    <source>
        <dbReference type="EMBL" id="KAK4128433.1"/>
    </source>
</evidence>